<sequence length="307" mass="34069">MSQCLKRKVICPGYKRDLRWSDKHEVFSTGRWEDASAQDVPTSLSVNALATRTPEMPDEAFHPSLERQQAQMLPAQSLGSVTDAASSSQTPPQPVDSSTSTTFPATGDKFISYEDRSSTDIFREDLREWLASHEPITLLEQQDWTWTLNGLPLSCDEPSTLVNTLDCRVAAAPQGSELNQSLVQYFFDNLCCIHTVLDDTAERFKALVHRYLTSSPLLHKSIVCMSAAHCFQDDESMLPMCLECHSAAVRSLSVAVFEIETVIEESSDSPRNAALAENNMLRKLEETLLASIILGFCAVSAVVLFDE</sequence>
<evidence type="ECO:0000313" key="5">
    <source>
        <dbReference type="EMBL" id="KAK5049938.1"/>
    </source>
</evidence>
<dbReference type="PANTHER" id="PTHR37534">
    <property type="entry name" value="TRANSCRIPTIONAL ACTIVATOR PROTEIN UGA3"/>
    <property type="match status" value="1"/>
</dbReference>
<dbReference type="InterPro" id="IPR021858">
    <property type="entry name" value="Fun_TF"/>
</dbReference>
<evidence type="ECO:0000256" key="4">
    <source>
        <dbReference type="SAM" id="Phobius"/>
    </source>
</evidence>
<feature type="transmembrane region" description="Helical" evidence="4">
    <location>
        <begin position="287"/>
        <end position="305"/>
    </location>
</feature>
<feature type="region of interest" description="Disordered" evidence="3">
    <location>
        <begin position="75"/>
        <end position="103"/>
    </location>
</feature>
<evidence type="ECO:0000313" key="6">
    <source>
        <dbReference type="Proteomes" id="UP001358417"/>
    </source>
</evidence>
<dbReference type="EMBL" id="JAVRRD010000018">
    <property type="protein sequence ID" value="KAK5049938.1"/>
    <property type="molecule type" value="Genomic_DNA"/>
</dbReference>
<comment type="caution">
    <text evidence="5">The sequence shown here is derived from an EMBL/GenBank/DDBJ whole genome shotgun (WGS) entry which is preliminary data.</text>
</comment>
<dbReference type="Proteomes" id="UP001358417">
    <property type="component" value="Unassembled WGS sequence"/>
</dbReference>
<keyword evidence="2" id="KW-0539">Nucleus</keyword>
<dbReference type="GO" id="GO:0000976">
    <property type="term" value="F:transcription cis-regulatory region binding"/>
    <property type="evidence" value="ECO:0007669"/>
    <property type="project" value="TreeGrafter"/>
</dbReference>
<dbReference type="AlphaFoldDB" id="A0AAV9N6E0"/>
<keyword evidence="4" id="KW-0472">Membrane</keyword>
<evidence type="ECO:0000256" key="3">
    <source>
        <dbReference type="SAM" id="MobiDB-lite"/>
    </source>
</evidence>
<evidence type="ECO:0008006" key="7">
    <source>
        <dbReference type="Google" id="ProtNLM"/>
    </source>
</evidence>
<dbReference type="Pfam" id="PF11951">
    <property type="entry name" value="Fungal_trans_2"/>
    <property type="match status" value="1"/>
</dbReference>
<dbReference type="PANTHER" id="PTHR37534:SF15">
    <property type="entry name" value="ZN(II)2CYS6 TRANSCRIPTION FACTOR (EUROFUNG)"/>
    <property type="match status" value="1"/>
</dbReference>
<comment type="subcellular location">
    <subcellularLocation>
        <location evidence="1">Nucleus</location>
    </subcellularLocation>
</comment>
<proteinExistence type="predicted"/>
<evidence type="ECO:0000256" key="2">
    <source>
        <dbReference type="ARBA" id="ARBA00023242"/>
    </source>
</evidence>
<evidence type="ECO:0000256" key="1">
    <source>
        <dbReference type="ARBA" id="ARBA00004123"/>
    </source>
</evidence>
<dbReference type="GO" id="GO:0045944">
    <property type="term" value="P:positive regulation of transcription by RNA polymerase II"/>
    <property type="evidence" value="ECO:0007669"/>
    <property type="project" value="TreeGrafter"/>
</dbReference>
<accession>A0AAV9N6E0</accession>
<keyword evidence="4" id="KW-0812">Transmembrane</keyword>
<dbReference type="GO" id="GO:0005634">
    <property type="term" value="C:nucleus"/>
    <property type="evidence" value="ECO:0007669"/>
    <property type="project" value="UniProtKB-SubCell"/>
</dbReference>
<keyword evidence="4" id="KW-1133">Transmembrane helix</keyword>
<feature type="compositionally biased region" description="Polar residues" evidence="3">
    <location>
        <begin position="77"/>
        <end position="103"/>
    </location>
</feature>
<dbReference type="GeneID" id="89972236"/>
<reference evidence="5 6" key="1">
    <citation type="submission" date="2023-08" db="EMBL/GenBank/DDBJ databases">
        <title>Black Yeasts Isolated from many extreme environments.</title>
        <authorList>
            <person name="Coleine C."/>
            <person name="Stajich J.E."/>
            <person name="Selbmann L."/>
        </authorList>
    </citation>
    <scope>NUCLEOTIDE SEQUENCE [LARGE SCALE GENOMIC DNA]</scope>
    <source>
        <strain evidence="5 6">CCFEE 5792</strain>
    </source>
</reference>
<protein>
    <recommendedName>
        <fullName evidence="7">Aflatoxin regulatory protein domain-containing protein</fullName>
    </recommendedName>
</protein>
<name>A0AAV9N6E0_9EURO</name>
<dbReference type="GO" id="GO:0003700">
    <property type="term" value="F:DNA-binding transcription factor activity"/>
    <property type="evidence" value="ECO:0007669"/>
    <property type="project" value="TreeGrafter"/>
</dbReference>
<organism evidence="5 6">
    <name type="scientific">Exophiala bonariae</name>
    <dbReference type="NCBI Taxonomy" id="1690606"/>
    <lineage>
        <taxon>Eukaryota</taxon>
        <taxon>Fungi</taxon>
        <taxon>Dikarya</taxon>
        <taxon>Ascomycota</taxon>
        <taxon>Pezizomycotina</taxon>
        <taxon>Eurotiomycetes</taxon>
        <taxon>Chaetothyriomycetidae</taxon>
        <taxon>Chaetothyriales</taxon>
        <taxon>Herpotrichiellaceae</taxon>
        <taxon>Exophiala</taxon>
    </lineage>
</organism>
<dbReference type="RefSeq" id="XP_064704748.1">
    <property type="nucleotide sequence ID" value="XM_064847636.1"/>
</dbReference>
<gene>
    <name evidence="5" type="ORF">LTR84_004057</name>
</gene>
<keyword evidence="6" id="KW-1185">Reference proteome</keyword>